<organism evidence="8 9">
    <name type="scientific">Cerrena zonata</name>
    <dbReference type="NCBI Taxonomy" id="2478898"/>
    <lineage>
        <taxon>Eukaryota</taxon>
        <taxon>Fungi</taxon>
        <taxon>Dikarya</taxon>
        <taxon>Basidiomycota</taxon>
        <taxon>Agaricomycotina</taxon>
        <taxon>Agaricomycetes</taxon>
        <taxon>Polyporales</taxon>
        <taxon>Cerrenaceae</taxon>
        <taxon>Cerrena</taxon>
    </lineage>
</organism>
<feature type="transmembrane region" description="Helical" evidence="6">
    <location>
        <begin position="78"/>
        <end position="97"/>
    </location>
</feature>
<evidence type="ECO:0000256" key="2">
    <source>
        <dbReference type="ARBA" id="ARBA00022692"/>
    </source>
</evidence>
<gene>
    <name evidence="8" type="ORF">QCA50_012744</name>
</gene>
<evidence type="ECO:0000256" key="6">
    <source>
        <dbReference type="SAM" id="Phobius"/>
    </source>
</evidence>
<dbReference type="InterPro" id="IPR050846">
    <property type="entry name" value="TLCD"/>
</dbReference>
<dbReference type="PANTHER" id="PTHR13439:SF0">
    <property type="entry name" value="TOPOISOMERASE I DAMAGE AFFECTED PROTEIN 4"/>
    <property type="match status" value="1"/>
</dbReference>
<feature type="transmembrane region" description="Helical" evidence="6">
    <location>
        <begin position="109"/>
        <end position="136"/>
    </location>
</feature>
<comment type="subcellular location">
    <subcellularLocation>
        <location evidence="1">Membrane</location>
        <topology evidence="1">Multi-pass membrane protein</topology>
    </subcellularLocation>
</comment>
<dbReference type="PANTHER" id="PTHR13439">
    <property type="entry name" value="CT120 PROTEIN"/>
    <property type="match status" value="1"/>
</dbReference>
<keyword evidence="3 6" id="KW-1133">Transmembrane helix</keyword>
<name>A0AAW0FTE9_9APHY</name>
<sequence>MWNHESWQNRIEDPYLSIYHYTPYGGFVAAVTIGYFIWDMVVCLQYYRMFGLGFLFHAFAALYVFGTCLIPYCMPWIPAFLLFELSTPFVNINWFALRLPAGSISDTATLINGLFLLATFFLVRIVWGFYAVAVVAIDIYKTLNQTNILIPTFILSLNGLLDILNVFWFYKMVMIAKKKASGGKKPKQMAKEVEKIE</sequence>
<evidence type="ECO:0000259" key="7">
    <source>
        <dbReference type="PROSITE" id="PS50922"/>
    </source>
</evidence>
<dbReference type="GO" id="GO:0055088">
    <property type="term" value="P:lipid homeostasis"/>
    <property type="evidence" value="ECO:0007669"/>
    <property type="project" value="TreeGrafter"/>
</dbReference>
<reference evidence="8 9" key="1">
    <citation type="submission" date="2022-09" db="EMBL/GenBank/DDBJ databases">
        <authorList>
            <person name="Palmer J.M."/>
        </authorList>
    </citation>
    <scope>NUCLEOTIDE SEQUENCE [LARGE SCALE GENOMIC DNA]</scope>
    <source>
        <strain evidence="8 9">DSM 7382</strain>
    </source>
</reference>
<feature type="transmembrane region" description="Helical" evidence="6">
    <location>
        <begin position="50"/>
        <end position="72"/>
    </location>
</feature>
<evidence type="ECO:0000256" key="3">
    <source>
        <dbReference type="ARBA" id="ARBA00022989"/>
    </source>
</evidence>
<dbReference type="Proteomes" id="UP001385951">
    <property type="component" value="Unassembled WGS sequence"/>
</dbReference>
<dbReference type="AlphaFoldDB" id="A0AAW0FTE9"/>
<dbReference type="GO" id="GO:0016020">
    <property type="term" value="C:membrane"/>
    <property type="evidence" value="ECO:0007669"/>
    <property type="project" value="UniProtKB-SubCell"/>
</dbReference>
<dbReference type="GO" id="GO:0005783">
    <property type="term" value="C:endoplasmic reticulum"/>
    <property type="evidence" value="ECO:0007669"/>
    <property type="project" value="TreeGrafter"/>
</dbReference>
<evidence type="ECO:0000256" key="1">
    <source>
        <dbReference type="ARBA" id="ARBA00004141"/>
    </source>
</evidence>
<feature type="transmembrane region" description="Helical" evidence="6">
    <location>
        <begin position="148"/>
        <end position="170"/>
    </location>
</feature>
<evidence type="ECO:0000313" key="9">
    <source>
        <dbReference type="Proteomes" id="UP001385951"/>
    </source>
</evidence>
<accession>A0AAW0FTE9</accession>
<feature type="transmembrane region" description="Helical" evidence="6">
    <location>
        <begin position="20"/>
        <end position="38"/>
    </location>
</feature>
<protein>
    <recommendedName>
        <fullName evidence="7">TLC domain-containing protein</fullName>
    </recommendedName>
</protein>
<keyword evidence="2 5" id="KW-0812">Transmembrane</keyword>
<dbReference type="Pfam" id="PF03798">
    <property type="entry name" value="TRAM_LAG1_CLN8"/>
    <property type="match status" value="1"/>
</dbReference>
<proteinExistence type="predicted"/>
<keyword evidence="9" id="KW-1185">Reference proteome</keyword>
<evidence type="ECO:0000256" key="5">
    <source>
        <dbReference type="PROSITE-ProRule" id="PRU00205"/>
    </source>
</evidence>
<feature type="domain" description="TLC" evidence="7">
    <location>
        <begin position="1"/>
        <end position="181"/>
    </location>
</feature>
<evidence type="ECO:0000256" key="4">
    <source>
        <dbReference type="ARBA" id="ARBA00023136"/>
    </source>
</evidence>
<dbReference type="EMBL" id="JASBNA010000027">
    <property type="protein sequence ID" value="KAK7684101.1"/>
    <property type="molecule type" value="Genomic_DNA"/>
</dbReference>
<dbReference type="InterPro" id="IPR006634">
    <property type="entry name" value="TLC-dom"/>
</dbReference>
<dbReference type="PROSITE" id="PS50922">
    <property type="entry name" value="TLC"/>
    <property type="match status" value="1"/>
</dbReference>
<comment type="caution">
    <text evidence="8">The sequence shown here is derived from an EMBL/GenBank/DDBJ whole genome shotgun (WGS) entry which is preliminary data.</text>
</comment>
<evidence type="ECO:0000313" key="8">
    <source>
        <dbReference type="EMBL" id="KAK7684101.1"/>
    </source>
</evidence>
<keyword evidence="4 5" id="KW-0472">Membrane</keyword>
<dbReference type="SMART" id="SM00724">
    <property type="entry name" value="TLC"/>
    <property type="match status" value="1"/>
</dbReference>